<feature type="coiled-coil region" evidence="1">
    <location>
        <begin position="462"/>
        <end position="493"/>
    </location>
</feature>
<evidence type="ECO:0000313" key="4">
    <source>
        <dbReference type="EMBL" id="KAK5870510.1"/>
    </source>
</evidence>
<name>A0AAN7Y0V3_ELEMC</name>
<feature type="compositionally biased region" description="Polar residues" evidence="2">
    <location>
        <begin position="976"/>
        <end position="990"/>
    </location>
</feature>
<dbReference type="EMBL" id="JAUZQC010000005">
    <property type="protein sequence ID" value="KAK5870510.1"/>
    <property type="molecule type" value="Genomic_DNA"/>
</dbReference>
<dbReference type="InterPro" id="IPR036397">
    <property type="entry name" value="RNaseH_sf"/>
</dbReference>
<feature type="region of interest" description="Disordered" evidence="2">
    <location>
        <begin position="958"/>
        <end position="990"/>
    </location>
</feature>
<dbReference type="PANTHER" id="PTHR47331:SF7">
    <property type="match status" value="1"/>
</dbReference>
<evidence type="ECO:0000259" key="3">
    <source>
        <dbReference type="PROSITE" id="PS50994"/>
    </source>
</evidence>
<proteinExistence type="predicted"/>
<dbReference type="Pfam" id="PF05380">
    <property type="entry name" value="Peptidase_A17"/>
    <property type="match status" value="1"/>
</dbReference>
<dbReference type="InterPro" id="IPR001584">
    <property type="entry name" value="Integrase_cat-core"/>
</dbReference>
<reference evidence="4 5" key="2">
    <citation type="journal article" date="2023" name="Mol. Biol. Evol.">
        <title>Genomics of Secondarily Temperate Adaptation in the Only Non-Antarctic Icefish.</title>
        <authorList>
            <person name="Rivera-Colon A.G."/>
            <person name="Rayamajhi N."/>
            <person name="Minhas B.F."/>
            <person name="Madrigal G."/>
            <person name="Bilyk K.T."/>
            <person name="Yoon V."/>
            <person name="Hune M."/>
            <person name="Gregory S."/>
            <person name="Cheng C.H.C."/>
            <person name="Catchen J.M."/>
        </authorList>
    </citation>
    <scope>NUCLEOTIDE SEQUENCE [LARGE SCALE GENOMIC DNA]</scope>
    <source>
        <strain evidence="4">JMC-PN-2008</strain>
    </source>
</reference>
<dbReference type="InterPro" id="IPR040676">
    <property type="entry name" value="DUF5641"/>
</dbReference>
<dbReference type="PANTHER" id="PTHR47331">
    <property type="entry name" value="PHD-TYPE DOMAIN-CONTAINING PROTEIN"/>
    <property type="match status" value="1"/>
</dbReference>
<feature type="region of interest" description="Disordered" evidence="2">
    <location>
        <begin position="321"/>
        <end position="342"/>
    </location>
</feature>
<dbReference type="PROSITE" id="PS50994">
    <property type="entry name" value="INTEGRASE"/>
    <property type="match status" value="1"/>
</dbReference>
<dbReference type="InterPro" id="IPR043128">
    <property type="entry name" value="Rev_trsase/Diguanyl_cyclase"/>
</dbReference>
<feature type="compositionally biased region" description="Basic and acidic residues" evidence="2">
    <location>
        <begin position="425"/>
        <end position="439"/>
    </location>
</feature>
<protein>
    <recommendedName>
        <fullName evidence="3">Integrase catalytic domain-containing protein</fullName>
    </recommendedName>
</protein>
<keyword evidence="5" id="KW-1185">Reference proteome</keyword>
<dbReference type="InterPro" id="IPR043502">
    <property type="entry name" value="DNA/RNA_pol_sf"/>
</dbReference>
<feature type="domain" description="Integrase catalytic" evidence="3">
    <location>
        <begin position="2045"/>
        <end position="2236"/>
    </location>
</feature>
<dbReference type="InterPro" id="IPR008042">
    <property type="entry name" value="Retrotrans_Pao"/>
</dbReference>
<dbReference type="CDD" id="cd01644">
    <property type="entry name" value="RT_pepA17"/>
    <property type="match status" value="1"/>
</dbReference>
<dbReference type="Pfam" id="PF18701">
    <property type="entry name" value="DUF5641"/>
    <property type="match status" value="1"/>
</dbReference>
<dbReference type="GO" id="GO:0003676">
    <property type="term" value="F:nucleic acid binding"/>
    <property type="evidence" value="ECO:0007669"/>
    <property type="project" value="InterPro"/>
</dbReference>
<dbReference type="GO" id="GO:0015074">
    <property type="term" value="P:DNA integration"/>
    <property type="evidence" value="ECO:0007669"/>
    <property type="project" value="InterPro"/>
</dbReference>
<feature type="compositionally biased region" description="Polar residues" evidence="2">
    <location>
        <begin position="402"/>
        <end position="411"/>
    </location>
</feature>
<dbReference type="SUPFAM" id="SSF53098">
    <property type="entry name" value="Ribonuclease H-like"/>
    <property type="match status" value="1"/>
</dbReference>
<dbReference type="SUPFAM" id="SSF56672">
    <property type="entry name" value="DNA/RNA polymerases"/>
    <property type="match status" value="1"/>
</dbReference>
<organism evidence="4 5">
    <name type="scientific">Eleginops maclovinus</name>
    <name type="common">Patagonian blennie</name>
    <name type="synonym">Eleginus maclovinus</name>
    <dbReference type="NCBI Taxonomy" id="56733"/>
    <lineage>
        <taxon>Eukaryota</taxon>
        <taxon>Metazoa</taxon>
        <taxon>Chordata</taxon>
        <taxon>Craniata</taxon>
        <taxon>Vertebrata</taxon>
        <taxon>Euteleostomi</taxon>
        <taxon>Actinopterygii</taxon>
        <taxon>Neopterygii</taxon>
        <taxon>Teleostei</taxon>
        <taxon>Neoteleostei</taxon>
        <taxon>Acanthomorphata</taxon>
        <taxon>Eupercaria</taxon>
        <taxon>Perciformes</taxon>
        <taxon>Notothenioidei</taxon>
        <taxon>Eleginopidae</taxon>
        <taxon>Eleginops</taxon>
    </lineage>
</organism>
<gene>
    <name evidence="4" type="ORF">PBY51_003452</name>
</gene>
<evidence type="ECO:0000256" key="2">
    <source>
        <dbReference type="SAM" id="MobiDB-lite"/>
    </source>
</evidence>
<evidence type="ECO:0000256" key="1">
    <source>
        <dbReference type="SAM" id="Coils"/>
    </source>
</evidence>
<reference evidence="4 5" key="1">
    <citation type="journal article" date="2023" name="Genes (Basel)">
        <title>Chromosome-Level Genome Assembly and Circadian Gene Repertoire of the Patagonia Blennie Eleginops maclovinus-The Closest Ancestral Proxy of Antarctic Cryonotothenioids.</title>
        <authorList>
            <person name="Cheng C.C."/>
            <person name="Rivera-Colon A.G."/>
            <person name="Minhas B.F."/>
            <person name="Wilson L."/>
            <person name="Rayamajhi N."/>
            <person name="Vargas-Chacoff L."/>
            <person name="Catchen J.M."/>
        </authorList>
    </citation>
    <scope>NUCLEOTIDE SEQUENCE [LARGE SCALE GENOMIC DNA]</scope>
    <source>
        <strain evidence="4">JMC-PN-2008</strain>
    </source>
</reference>
<dbReference type="InterPro" id="IPR012337">
    <property type="entry name" value="RNaseH-like_sf"/>
</dbReference>
<sequence>MLVYTNAVRRKELPNPGTGSFAVIEEAQKDPLTLPKLQFFRSIAQLFDPFLRKYQTEEPVMPYLGKDLAELIKSLMRRFVKREVLQDITTAQLTKLDIGDKNILMPVHCVDIGLGAEEALKNSKSSDLRILEFKRDCMQGLSSMVKKVQEKSPLKYSTVRQMDCLDPTVMSSDPDGCKAKMKGLVQTFLLNRQLAGGVCAGDTILQQFDAVLSVECRHEDFISFKPMQKRLDGFLHGFIDKANPDLWAFCKTLLLLSHGQASVERGFSVNKEIEMENMQEETLVAHRLVYDYVAIHGGVTKVPLTPDLMKSVMAARSRYRVHLDEQRKKKETETQGKKRAHAEEQLQDLKVKRDSLHKVTESLGKEADELAEQAEGKAGSKMAHLISKSNALRRAAKDKLSQLKTPCTQQEAAGEEQLTETVDQATKKKETHQARDVKSRSSRASGSYTSTTSSATKAYAKAKAAKAALAFAEKEANVMKQKAELEANLLKQKAGFDADLHLLQSQKTVAAAEAEASAFLEAEVESGKLSQLPDVEEEPFSAVQRTSEYVRRHSDMFIQELPYEPVVVGTHRIKLDEQETPDTKPRVSHDIQRNTQHVYEDVKKEPARTLSDTQPYGAQYTANHTRQYAHETNGAQDFARYLIRKEMVSAGLLQYDDKPENYWSWKASFLSSTRDLNLSAREELDLLTKWLGAESSEQAKRVRAVHVLNPAAGVAMVWRRLEECYGTPEVIEDALLKKIENFPRLTNKDTVKLRELSDILCELEGAKQDGALPGLSYLDTARGVKQIVEKLPYNLQEKWTSFGSKYKEDYRVAFPPFSVFSRFVEQQAKIKNDPSFAITPISSHVTPRTERPTKYSGRGPVAVHKTDIPAESSGYQASPFQKKMEEPDRQCPIHKKPHPLKKCKLFRNKTLEERKSYLRENYICYRCCGSTQHMAKDCKMTVKCSECSSDKHITALHPGPPLLTMQSAADDRNESGEQSESRPSSVNSKCTEVCGNADGARSCSKICLVKAYPEGRKEESINMYAVLDEQSNKSLAKTEFFSLFRVKTSSAPYTLKTCAGKLETSGRRATNFVIESMDGKVKLALPPLIECDMVPDDRTEIPSPEDAHYHPHLRSVAGKITPVDHNAPILLLLGRDILSVHKVREQINGPQDAPYAQRLDLGWVIVGEVCLGSVHKPSKVNVYRTNVLNNGRTSYLQPCPNSIHVKEDYGGMAPHHSTTLPAGDVNTSLHVDTDNLGSSVFDRSKDDNKLALSIEDKAFLAIMDTDVYQNEENSWVAPLPFRAPRRRLPSNRQQALKRLCSLRRTLEKKPETREHYIKFMQKMLDSDQAELAPALDKEKEHWYLPTFGVYHPKKPTQIRVVFDSSAECDGTSLNNVLLSGPDLNNTLLGVLLRFRKERVALTADVEQMFYCFVVREEDRDYLRYLWYEDNDIDKNVTEYRMKVHVFGNSPSPAVAIYCMRRAAQKGEQEHGSDARQFVERQFYVDDGLMSVATPEEAIDLLTRTREMLAESNLRLHKLASNSSQVMEAFPVEDRAKDLKDLDLGVDPLPLQRSLGLSWNLESDSFTYLVSREEKPYTRRGVLSTVNSLYDPLGFVAPITMQGKALLRELSSQQSEWDAPLPPQMEAEWNSWRDSLKALEDLHIRRCYIPVSLSSTQTKELCIFSDASTVAIGAVTYMRATDAEGQYHVGFVMGKSKLAPRPAHTIPRLELCAAVLAVELYELISDEMDVEVDTVKFFTDSKIVLGYIHNCTRRFYLYVSNWVTRIRRSTHPSQWHYVPTDLNPADHATRFMPARQLQQSSWLSGPAFLYQNKAAEISDSSVFALIEPEVDEEIRPEATVLATKASVSQLGSQHFERCSSWRTLYHTVARLIHVAASFKGKSDKDEKKGWKCFGDASSMSELLQAKAVIIRSVQHSAFKEEFKCLESEQTHPKQSALKRLNPVVDEDGMLRVGGRLSHADLSKKEKHPLIIPHTHHIATLLVRHFHEQVTHQGRHITEGAIRSAGYWIIGSKRLVSSVIYKCVTCRRLRGRLENQKMADLPADRLTPEPPFTTVGLDVFGPWSVMTRRTRGGSADSKRWAVLFTCMSTRAVHIELIETMSTDSFINALRRFFAVRGPAKHLRSDRGTNFVGACGELGISTEDTTIKKYLQEKGCSWVFNPPHASHMGGSWERLIGVARRILDAMLLQAGPTRLTHEVLSTFMAEVMAIMNARPLVAISTDPDMPMVLTPATLLTQKMSAVSAPSGNFDTAQLYSKQWKHVQCLADTFWKRWKGEYLSTLQSRRKWTEDKPNVKEGDVVLLKDSQVSRNEWPMGLVVKTLPSSDNRVRKVEVRIVKDGTNKVFLRPVSEIVVLLSET</sequence>
<keyword evidence="1" id="KW-0175">Coiled coil</keyword>
<dbReference type="Gene3D" id="3.30.70.270">
    <property type="match status" value="1"/>
</dbReference>
<dbReference type="Proteomes" id="UP001346869">
    <property type="component" value="Unassembled WGS sequence"/>
</dbReference>
<feature type="region of interest" description="Disordered" evidence="2">
    <location>
        <begin position="402"/>
        <end position="455"/>
    </location>
</feature>
<comment type="caution">
    <text evidence="4">The sequence shown here is derived from an EMBL/GenBank/DDBJ whole genome shotgun (WGS) entry which is preliminary data.</text>
</comment>
<dbReference type="Gene3D" id="3.10.10.10">
    <property type="entry name" value="HIV Type 1 Reverse Transcriptase, subunit A, domain 1"/>
    <property type="match status" value="1"/>
</dbReference>
<feature type="compositionally biased region" description="Low complexity" evidence="2">
    <location>
        <begin position="442"/>
        <end position="455"/>
    </location>
</feature>
<dbReference type="Gene3D" id="3.30.420.10">
    <property type="entry name" value="Ribonuclease H-like superfamily/Ribonuclease H"/>
    <property type="match status" value="1"/>
</dbReference>
<evidence type="ECO:0000313" key="5">
    <source>
        <dbReference type="Proteomes" id="UP001346869"/>
    </source>
</evidence>
<accession>A0AAN7Y0V3</accession>